<dbReference type="SUPFAM" id="SSF54556">
    <property type="entry name" value="Chitinase insertion domain"/>
    <property type="match status" value="1"/>
</dbReference>
<keyword evidence="7" id="KW-0146">Chitin degradation</keyword>
<keyword evidence="9" id="KW-0119">Carbohydrate metabolism</keyword>
<dbReference type="InterPro" id="IPR029070">
    <property type="entry name" value="Chitinase_insertion_sf"/>
</dbReference>
<comment type="similarity">
    <text evidence="2">Belongs to the glycosyl hydrolase 18 family. Chitinase class II subfamily.</text>
</comment>
<reference evidence="17 18" key="1">
    <citation type="submission" date="2015-12" db="EMBL/GenBank/DDBJ databases">
        <title>The genome of Folsomia candida.</title>
        <authorList>
            <person name="Faddeeva A."/>
            <person name="Derks M.F."/>
            <person name="Anvar Y."/>
            <person name="Smit S."/>
            <person name="Van Straalen N."/>
            <person name="Roelofs D."/>
        </authorList>
    </citation>
    <scope>NUCLEOTIDE SEQUENCE [LARGE SCALE GENOMIC DNA]</scope>
    <source>
        <strain evidence="17 18">VU population</strain>
        <tissue evidence="17">Whole body</tissue>
    </source>
</reference>
<dbReference type="InterPro" id="IPR036508">
    <property type="entry name" value="Chitin-bd_dom_sf"/>
</dbReference>
<dbReference type="FunFam" id="3.20.20.80:FF:000144">
    <property type="entry name" value="Chitinase"/>
    <property type="match status" value="1"/>
</dbReference>
<evidence type="ECO:0000256" key="3">
    <source>
        <dbReference type="ARBA" id="ARBA00012729"/>
    </source>
</evidence>
<feature type="region of interest" description="Disordered" evidence="13">
    <location>
        <begin position="426"/>
        <end position="453"/>
    </location>
</feature>
<dbReference type="Gene3D" id="3.20.20.80">
    <property type="entry name" value="Glycosidases"/>
    <property type="match status" value="1"/>
</dbReference>
<evidence type="ECO:0000256" key="13">
    <source>
        <dbReference type="SAM" id="MobiDB-lite"/>
    </source>
</evidence>
<evidence type="ECO:0000313" key="18">
    <source>
        <dbReference type="Proteomes" id="UP000198287"/>
    </source>
</evidence>
<dbReference type="Proteomes" id="UP000198287">
    <property type="component" value="Unassembled WGS sequence"/>
</dbReference>
<evidence type="ECO:0000256" key="5">
    <source>
        <dbReference type="ARBA" id="ARBA00022729"/>
    </source>
</evidence>
<dbReference type="GO" id="GO:0000272">
    <property type="term" value="P:polysaccharide catabolic process"/>
    <property type="evidence" value="ECO:0007669"/>
    <property type="project" value="UniProtKB-KW"/>
</dbReference>
<dbReference type="GO" id="GO:0006032">
    <property type="term" value="P:chitin catabolic process"/>
    <property type="evidence" value="ECO:0007669"/>
    <property type="project" value="UniProtKB-KW"/>
</dbReference>
<evidence type="ECO:0000256" key="12">
    <source>
        <dbReference type="RuleBase" id="RU000489"/>
    </source>
</evidence>
<dbReference type="SUPFAM" id="SSF57625">
    <property type="entry name" value="Invertebrate chitin-binding proteins"/>
    <property type="match status" value="1"/>
</dbReference>
<comment type="caution">
    <text evidence="17">The sequence shown here is derived from an EMBL/GenBank/DDBJ whole genome shotgun (WGS) entry which is preliminary data.</text>
</comment>
<organism evidence="17 18">
    <name type="scientific">Folsomia candida</name>
    <name type="common">Springtail</name>
    <dbReference type="NCBI Taxonomy" id="158441"/>
    <lineage>
        <taxon>Eukaryota</taxon>
        <taxon>Metazoa</taxon>
        <taxon>Ecdysozoa</taxon>
        <taxon>Arthropoda</taxon>
        <taxon>Hexapoda</taxon>
        <taxon>Collembola</taxon>
        <taxon>Entomobryomorpha</taxon>
        <taxon>Isotomoidea</taxon>
        <taxon>Isotomidae</taxon>
        <taxon>Proisotominae</taxon>
        <taxon>Folsomia</taxon>
    </lineage>
</organism>
<feature type="chain" id="PRO_5012081781" description="chitinase" evidence="14">
    <location>
        <begin position="23"/>
        <end position="512"/>
    </location>
</feature>
<dbReference type="Pfam" id="PF00704">
    <property type="entry name" value="Glyco_hydro_18"/>
    <property type="match status" value="1"/>
</dbReference>
<keyword evidence="4" id="KW-0147">Chitin-binding</keyword>
<dbReference type="PROSITE" id="PS51910">
    <property type="entry name" value="GH18_2"/>
    <property type="match status" value="1"/>
</dbReference>
<keyword evidence="11" id="KW-0624">Polysaccharide degradation</keyword>
<evidence type="ECO:0000256" key="11">
    <source>
        <dbReference type="ARBA" id="ARBA00023326"/>
    </source>
</evidence>
<accession>A0A226DGR9</accession>
<dbReference type="PROSITE" id="PS50940">
    <property type="entry name" value="CHIT_BIND_II"/>
    <property type="match status" value="1"/>
</dbReference>
<dbReference type="InterPro" id="IPR001579">
    <property type="entry name" value="Glyco_hydro_18_chit_AS"/>
</dbReference>
<evidence type="ECO:0000313" key="17">
    <source>
        <dbReference type="EMBL" id="OXA44044.1"/>
    </source>
</evidence>
<protein>
    <recommendedName>
        <fullName evidence="3">chitinase</fullName>
        <ecNumber evidence="3">3.2.1.14</ecNumber>
    </recommendedName>
</protein>
<dbReference type="InterPro" id="IPR002557">
    <property type="entry name" value="Chitin-bd_dom"/>
</dbReference>
<dbReference type="InterPro" id="IPR017853">
    <property type="entry name" value="GH"/>
</dbReference>
<evidence type="ECO:0000256" key="2">
    <source>
        <dbReference type="ARBA" id="ARBA00009121"/>
    </source>
</evidence>
<comment type="catalytic activity">
    <reaction evidence="1">
        <text>Random endo-hydrolysis of N-acetyl-beta-D-glucosaminide (1-&gt;4)-beta-linkages in chitin and chitodextrins.</text>
        <dbReference type="EC" id="3.2.1.14"/>
    </reaction>
</comment>
<keyword evidence="6 12" id="KW-0378">Hydrolase</keyword>
<dbReference type="PANTHER" id="PTHR11177">
    <property type="entry name" value="CHITINASE"/>
    <property type="match status" value="1"/>
</dbReference>
<dbReference type="Gene3D" id="2.170.140.10">
    <property type="entry name" value="Chitin binding domain"/>
    <property type="match status" value="1"/>
</dbReference>
<evidence type="ECO:0000256" key="8">
    <source>
        <dbReference type="ARBA" id="ARBA00023157"/>
    </source>
</evidence>
<feature type="domain" description="GH18" evidence="16">
    <location>
        <begin position="39"/>
        <end position="415"/>
    </location>
</feature>
<keyword evidence="18" id="KW-1185">Reference proteome</keyword>
<evidence type="ECO:0000259" key="16">
    <source>
        <dbReference type="PROSITE" id="PS51910"/>
    </source>
</evidence>
<keyword evidence="5 14" id="KW-0732">Signal</keyword>
<dbReference type="SUPFAM" id="SSF51445">
    <property type="entry name" value="(Trans)glycosidases"/>
    <property type="match status" value="1"/>
</dbReference>
<dbReference type="GO" id="GO:0005576">
    <property type="term" value="C:extracellular region"/>
    <property type="evidence" value="ECO:0007669"/>
    <property type="project" value="InterPro"/>
</dbReference>
<dbReference type="EMBL" id="LNIX01000020">
    <property type="protein sequence ID" value="OXA44044.1"/>
    <property type="molecule type" value="Genomic_DNA"/>
</dbReference>
<dbReference type="InterPro" id="IPR001223">
    <property type="entry name" value="Glyco_hydro18_cat"/>
</dbReference>
<keyword evidence="8" id="KW-1015">Disulfide bond</keyword>
<dbReference type="FunFam" id="3.10.50.10:FF:000004">
    <property type="entry name" value="Chitinase 5"/>
    <property type="match status" value="1"/>
</dbReference>
<dbReference type="OMA" id="RLDEGYH"/>
<gene>
    <name evidence="17" type="ORF">Fcan01_21292</name>
</gene>
<evidence type="ECO:0000256" key="9">
    <source>
        <dbReference type="ARBA" id="ARBA00023277"/>
    </source>
</evidence>
<dbReference type="SMART" id="SM00494">
    <property type="entry name" value="ChtBD2"/>
    <property type="match status" value="1"/>
</dbReference>
<dbReference type="SMART" id="SM00636">
    <property type="entry name" value="Glyco_18"/>
    <property type="match status" value="1"/>
</dbReference>
<dbReference type="STRING" id="158441.A0A226DGR9"/>
<evidence type="ECO:0000256" key="6">
    <source>
        <dbReference type="ARBA" id="ARBA00022801"/>
    </source>
</evidence>
<dbReference type="PROSITE" id="PS01095">
    <property type="entry name" value="GH18_1"/>
    <property type="match status" value="1"/>
</dbReference>
<feature type="domain" description="Chitin-binding type-2" evidence="15">
    <location>
        <begin position="456"/>
        <end position="512"/>
    </location>
</feature>
<dbReference type="Pfam" id="PF01607">
    <property type="entry name" value="CBM_14"/>
    <property type="match status" value="1"/>
</dbReference>
<dbReference type="OrthoDB" id="73875at2759"/>
<dbReference type="InterPro" id="IPR050314">
    <property type="entry name" value="Glycosyl_Hydrlase_18"/>
</dbReference>
<feature type="signal peptide" evidence="14">
    <location>
        <begin position="1"/>
        <end position="22"/>
    </location>
</feature>
<dbReference type="EC" id="3.2.1.14" evidence="3"/>
<dbReference type="GO" id="GO:0008061">
    <property type="term" value="F:chitin binding"/>
    <property type="evidence" value="ECO:0007669"/>
    <property type="project" value="UniProtKB-KW"/>
</dbReference>
<evidence type="ECO:0000256" key="14">
    <source>
        <dbReference type="SAM" id="SignalP"/>
    </source>
</evidence>
<sequence length="512" mass="57794">MFRNPELFLAFVFSLTLGVIVAENEVALNGARANLDRTPRIVCYWSNWAVYRPYPANYDVEDIPPELCTHIIYSFCGVSNVTWEVLVLDEERDIEGGGYQRFTDLKKRNPKLKALLAVGGWGEGGKKYSQMASMVERRNSFVRSVVEYISEYNFDGFDLDWEYPGAMDRGGNMADKDNFLSLVEELRAAFDAVNPSWELTAAVPIAKFRLDEGYHVFDLCRILDAIHVMSYDLRGNWVGYADVHSQLRRREEIDKWGYELLNFEDGYQLWENYGCARDKLIVGVPFYGRSYVLGDPNNNGLGAHIVQWVGGGDPGPLTNATGFMGFLEICLYQLTDPIGWAKKYDPIGEVPYTHRANQWIGYEDVDSLKIKMNWIKAKGYGGAMVWAIDMDDAQNFCKFGRHSLLQTINDGLAGYIVPIAPEPTQTPEPTWWAPPTTTQYTGTGPTTTTTTPSPGDVDCSVQEYWPHADCNKYVRCVNGNPQVNTCSGGLYWNHPFKTCDWPANVDTSNCNV</sequence>
<evidence type="ECO:0000256" key="4">
    <source>
        <dbReference type="ARBA" id="ARBA00022669"/>
    </source>
</evidence>
<dbReference type="Gene3D" id="3.10.50.10">
    <property type="match status" value="1"/>
</dbReference>
<name>A0A226DGR9_FOLCA</name>
<feature type="compositionally biased region" description="Low complexity" evidence="13">
    <location>
        <begin position="427"/>
        <end position="453"/>
    </location>
</feature>
<dbReference type="InterPro" id="IPR011583">
    <property type="entry name" value="Chitinase_II/V-like_cat"/>
</dbReference>
<dbReference type="AlphaFoldDB" id="A0A226DGR9"/>
<dbReference type="PANTHER" id="PTHR11177:SF144">
    <property type="entry name" value="CHITINASE 5"/>
    <property type="match status" value="1"/>
</dbReference>
<proteinExistence type="inferred from homology"/>
<evidence type="ECO:0000256" key="7">
    <source>
        <dbReference type="ARBA" id="ARBA00023024"/>
    </source>
</evidence>
<keyword evidence="10 12" id="KW-0326">Glycosidase</keyword>
<evidence type="ECO:0000256" key="10">
    <source>
        <dbReference type="ARBA" id="ARBA00023295"/>
    </source>
</evidence>
<evidence type="ECO:0000256" key="1">
    <source>
        <dbReference type="ARBA" id="ARBA00000822"/>
    </source>
</evidence>
<dbReference type="GO" id="GO:0008843">
    <property type="term" value="F:endochitinase activity"/>
    <property type="evidence" value="ECO:0007669"/>
    <property type="project" value="UniProtKB-EC"/>
</dbReference>
<evidence type="ECO:0000259" key="15">
    <source>
        <dbReference type="PROSITE" id="PS50940"/>
    </source>
</evidence>